<dbReference type="RefSeq" id="WP_077322864.1">
    <property type="nucleotide sequence ID" value="NZ_CABEHT010000001.1"/>
</dbReference>
<dbReference type="AlphaFoldDB" id="A0A4U9XHU7"/>
<protein>
    <submittedName>
        <fullName evidence="5">Phosphinothricin N-acetyltransferase</fullName>
        <ecNumber evidence="5">2.3.1.183</ecNumber>
    </submittedName>
</protein>
<keyword evidence="2 5" id="KW-0012">Acyltransferase</keyword>
<dbReference type="InterPro" id="IPR000182">
    <property type="entry name" value="GNAT_dom"/>
</dbReference>
<feature type="region of interest" description="Disordered" evidence="3">
    <location>
        <begin position="171"/>
        <end position="190"/>
    </location>
</feature>
<dbReference type="SUPFAM" id="SSF55729">
    <property type="entry name" value="Acyl-CoA N-acyltransferases (Nat)"/>
    <property type="match status" value="1"/>
</dbReference>
<dbReference type="PANTHER" id="PTHR43072:SF23">
    <property type="entry name" value="UPF0039 PROTEIN C11D3.02C"/>
    <property type="match status" value="1"/>
</dbReference>
<evidence type="ECO:0000256" key="2">
    <source>
        <dbReference type="ARBA" id="ARBA00023315"/>
    </source>
</evidence>
<evidence type="ECO:0000313" key="5">
    <source>
        <dbReference type="EMBL" id="VTS12670.1"/>
    </source>
</evidence>
<reference evidence="5 6" key="1">
    <citation type="submission" date="2019-05" db="EMBL/GenBank/DDBJ databases">
        <authorList>
            <consortium name="Pathogen Informatics"/>
        </authorList>
    </citation>
    <scope>NUCLEOTIDE SEQUENCE [LARGE SCALE GENOMIC DNA]</scope>
    <source>
        <strain evidence="5 6">NCTC5386</strain>
    </source>
</reference>
<evidence type="ECO:0000256" key="3">
    <source>
        <dbReference type="SAM" id="MobiDB-lite"/>
    </source>
</evidence>
<dbReference type="InterPro" id="IPR016181">
    <property type="entry name" value="Acyl_CoA_acyltransferase"/>
</dbReference>
<gene>
    <name evidence="5" type="primary">pat</name>
    <name evidence="5" type="ORF">NCTC5386_00501</name>
</gene>
<evidence type="ECO:0000313" key="6">
    <source>
        <dbReference type="Proteomes" id="UP000394068"/>
    </source>
</evidence>
<sequence>MIRFAHPSDANQLVAIYQPYVEKTAITFDHVSPTVGQFQQRMQHIQAFYPYLVYEEEGRLLAYAYASHLNTRAAYAWSCEVSIYVDQHSRGKGIGRRLYQALERYLTAMGIINCNACIATSKIPSSYLPLASHMFHQKLGYHLVGTFHKAGYKLDQWFDITWMEKALSHHTRGQKPPRSIHEVLKDGKKD</sequence>
<dbReference type="PROSITE" id="PS51186">
    <property type="entry name" value="GNAT"/>
    <property type="match status" value="1"/>
</dbReference>
<feature type="compositionally biased region" description="Basic and acidic residues" evidence="3">
    <location>
        <begin position="179"/>
        <end position="190"/>
    </location>
</feature>
<dbReference type="EMBL" id="CABEHT010000001">
    <property type="protein sequence ID" value="VTS12670.1"/>
    <property type="molecule type" value="Genomic_DNA"/>
</dbReference>
<dbReference type="EC" id="2.3.1.183" evidence="5"/>
<dbReference type="PANTHER" id="PTHR43072">
    <property type="entry name" value="N-ACETYLTRANSFERASE"/>
    <property type="match status" value="1"/>
</dbReference>
<evidence type="ECO:0000256" key="1">
    <source>
        <dbReference type="ARBA" id="ARBA00022679"/>
    </source>
</evidence>
<dbReference type="CDD" id="cd04301">
    <property type="entry name" value="NAT_SF"/>
    <property type="match status" value="1"/>
</dbReference>
<proteinExistence type="predicted"/>
<feature type="domain" description="N-acetyltransferase" evidence="4">
    <location>
        <begin position="1"/>
        <end position="168"/>
    </location>
</feature>
<name>A0A4U9XHU7_9STRE</name>
<organism evidence="5 6">
    <name type="scientific">Streptococcus pseudoporcinus</name>
    <dbReference type="NCBI Taxonomy" id="361101"/>
    <lineage>
        <taxon>Bacteria</taxon>
        <taxon>Bacillati</taxon>
        <taxon>Bacillota</taxon>
        <taxon>Bacilli</taxon>
        <taxon>Lactobacillales</taxon>
        <taxon>Streptococcaceae</taxon>
        <taxon>Streptococcus</taxon>
    </lineage>
</organism>
<dbReference type="Gene3D" id="3.40.630.30">
    <property type="match status" value="1"/>
</dbReference>
<dbReference type="Pfam" id="PF13420">
    <property type="entry name" value="Acetyltransf_4"/>
    <property type="match status" value="1"/>
</dbReference>
<evidence type="ECO:0000259" key="4">
    <source>
        <dbReference type="PROSITE" id="PS51186"/>
    </source>
</evidence>
<accession>A0A4U9XHU7</accession>
<dbReference type="GO" id="GO:0102971">
    <property type="term" value="F:phosphinothricin N-acetyltransferase activity"/>
    <property type="evidence" value="ECO:0007669"/>
    <property type="project" value="UniProtKB-EC"/>
</dbReference>
<dbReference type="Proteomes" id="UP000394068">
    <property type="component" value="Unassembled WGS sequence"/>
</dbReference>
<keyword evidence="1 5" id="KW-0808">Transferase</keyword>